<comment type="caution">
    <text evidence="6">The sequence shown here is derived from an EMBL/GenBank/DDBJ whole genome shotgun (WGS) entry which is preliminary data.</text>
</comment>
<dbReference type="EMBL" id="JQEC01000015">
    <property type="protein sequence ID" value="KGJ95195.1"/>
    <property type="molecule type" value="Genomic_DNA"/>
</dbReference>
<protein>
    <submittedName>
        <fullName evidence="6">Integrase family protein</fullName>
    </submittedName>
</protein>
<keyword evidence="4" id="KW-0233">DNA recombination</keyword>
<dbReference type="Gene3D" id="1.10.443.10">
    <property type="entry name" value="Intergrase catalytic core"/>
    <property type="match status" value="1"/>
</dbReference>
<reference evidence="6 7" key="1">
    <citation type="submission" date="2014-08" db="EMBL/GenBank/DDBJ databases">
        <title>Genomic and Phenotypic Diversity of Colwellia psychrerythraea strains from Disparate Marine Basins.</title>
        <authorList>
            <person name="Techtmann S.M."/>
            <person name="Stelling S.C."/>
            <person name="Utturkar S.M."/>
            <person name="Alshibli N."/>
            <person name="Harris A."/>
            <person name="Brown S.D."/>
            <person name="Hazen T.C."/>
        </authorList>
    </citation>
    <scope>NUCLEOTIDE SEQUENCE [LARGE SCALE GENOMIC DNA]</scope>
    <source>
        <strain evidence="6 7">GAB14E</strain>
    </source>
</reference>
<dbReference type="InterPro" id="IPR013762">
    <property type="entry name" value="Integrase-like_cat_sf"/>
</dbReference>
<dbReference type="OrthoDB" id="9795573at2"/>
<evidence type="ECO:0000256" key="2">
    <source>
        <dbReference type="ARBA" id="ARBA00022908"/>
    </source>
</evidence>
<dbReference type="Pfam" id="PF13356">
    <property type="entry name" value="Arm-DNA-bind_3"/>
    <property type="match status" value="1"/>
</dbReference>
<evidence type="ECO:0000313" key="6">
    <source>
        <dbReference type="EMBL" id="KGJ95195.1"/>
    </source>
</evidence>
<keyword evidence="3" id="KW-0238">DNA-binding</keyword>
<dbReference type="GO" id="GO:0006310">
    <property type="term" value="P:DNA recombination"/>
    <property type="evidence" value="ECO:0007669"/>
    <property type="project" value="UniProtKB-KW"/>
</dbReference>
<proteinExistence type="inferred from homology"/>
<dbReference type="PANTHER" id="PTHR30629">
    <property type="entry name" value="PROPHAGE INTEGRASE"/>
    <property type="match status" value="1"/>
</dbReference>
<dbReference type="GO" id="GO:0015074">
    <property type="term" value="P:DNA integration"/>
    <property type="evidence" value="ECO:0007669"/>
    <property type="project" value="UniProtKB-KW"/>
</dbReference>
<dbReference type="Proteomes" id="UP000029868">
    <property type="component" value="Unassembled WGS sequence"/>
</dbReference>
<evidence type="ECO:0000259" key="5">
    <source>
        <dbReference type="PROSITE" id="PS51898"/>
    </source>
</evidence>
<dbReference type="SUPFAM" id="SSF56349">
    <property type="entry name" value="DNA breaking-rejoining enzymes"/>
    <property type="match status" value="1"/>
</dbReference>
<evidence type="ECO:0000256" key="3">
    <source>
        <dbReference type="ARBA" id="ARBA00023125"/>
    </source>
</evidence>
<gene>
    <name evidence="6" type="ORF">GAB14E_1977</name>
</gene>
<dbReference type="Gene3D" id="3.30.160.390">
    <property type="entry name" value="Integrase, DNA-binding domain"/>
    <property type="match status" value="1"/>
</dbReference>
<evidence type="ECO:0000256" key="4">
    <source>
        <dbReference type="ARBA" id="ARBA00023172"/>
    </source>
</evidence>
<name>A0A099KYD1_COLPS</name>
<dbReference type="RefSeq" id="WP_033081647.1">
    <property type="nucleotide sequence ID" value="NZ_JQEC01000015.1"/>
</dbReference>
<dbReference type="Gene3D" id="1.10.150.130">
    <property type="match status" value="1"/>
</dbReference>
<dbReference type="InterPro" id="IPR010998">
    <property type="entry name" value="Integrase_recombinase_N"/>
</dbReference>
<dbReference type="AlphaFoldDB" id="A0A099KYD1"/>
<comment type="similarity">
    <text evidence="1">Belongs to the 'phage' integrase family.</text>
</comment>
<dbReference type="InterPro" id="IPR038488">
    <property type="entry name" value="Integrase_DNA-bd_sf"/>
</dbReference>
<organism evidence="6 7">
    <name type="scientific">Colwellia psychrerythraea</name>
    <name type="common">Vibrio psychroerythus</name>
    <dbReference type="NCBI Taxonomy" id="28229"/>
    <lineage>
        <taxon>Bacteria</taxon>
        <taxon>Pseudomonadati</taxon>
        <taxon>Pseudomonadota</taxon>
        <taxon>Gammaproteobacteria</taxon>
        <taxon>Alteromonadales</taxon>
        <taxon>Colwelliaceae</taxon>
        <taxon>Colwellia</taxon>
    </lineage>
</organism>
<dbReference type="InterPro" id="IPR050808">
    <property type="entry name" value="Phage_Integrase"/>
</dbReference>
<dbReference type="GO" id="GO:0003677">
    <property type="term" value="F:DNA binding"/>
    <property type="evidence" value="ECO:0007669"/>
    <property type="project" value="UniProtKB-KW"/>
</dbReference>
<dbReference type="Pfam" id="PF00589">
    <property type="entry name" value="Phage_integrase"/>
    <property type="match status" value="1"/>
</dbReference>
<dbReference type="InterPro" id="IPR011010">
    <property type="entry name" value="DNA_brk_join_enz"/>
</dbReference>
<accession>A0A099KYD1</accession>
<evidence type="ECO:0000313" key="7">
    <source>
        <dbReference type="Proteomes" id="UP000029868"/>
    </source>
</evidence>
<sequence>MTIKTKITITSIKNLIPEDKRLNDTEISGFHARITPTGLITYYLFYRLNGKQVNYRLGIDGQMSPAQARDLAKNKIAEVTQGVDVQAVRKHDRTKTKYSKFSTLQFFLEEKYAPWLKSRNPKTAEKTMKAFESSFPTLMDFQLSDINAWEIEKWRNKRLTDGVKPATTNRQINTIKGCLSRAVEWGAIDSHDLSKVKTLTVDNSKVRYLSKDEEARLRENLQTCDTDFLEVIVILALNTGMRKGELLSLDWNHVNFENKILTVDFQNAKSGNTRHLPLNTQAFNTLKQWQQKTDGIGFVFKDKNNAQLKDFPYIWGALLDEAQITNFRFHDLRHHFASKLVMASVDLNTVRELLGHSDLKMTLRYAHLAPEHKAAAVNLIG</sequence>
<dbReference type="InterPro" id="IPR002104">
    <property type="entry name" value="Integrase_catalytic"/>
</dbReference>
<evidence type="ECO:0000256" key="1">
    <source>
        <dbReference type="ARBA" id="ARBA00008857"/>
    </source>
</evidence>
<dbReference type="PATRIC" id="fig|28229.3.peg.1583"/>
<keyword evidence="2" id="KW-0229">DNA integration</keyword>
<dbReference type="CDD" id="cd00796">
    <property type="entry name" value="INT_Rci_Hp1_C"/>
    <property type="match status" value="1"/>
</dbReference>
<dbReference type="InterPro" id="IPR025166">
    <property type="entry name" value="Integrase_DNA_bind_dom"/>
</dbReference>
<dbReference type="PROSITE" id="PS51898">
    <property type="entry name" value="TYR_RECOMBINASE"/>
    <property type="match status" value="1"/>
</dbReference>
<feature type="domain" description="Tyr recombinase" evidence="5">
    <location>
        <begin position="204"/>
        <end position="378"/>
    </location>
</feature>
<dbReference type="PANTHER" id="PTHR30629:SF2">
    <property type="entry name" value="PROPHAGE INTEGRASE INTS-RELATED"/>
    <property type="match status" value="1"/>
</dbReference>